<reference evidence="3 4" key="1">
    <citation type="journal article" date="2010" name="Stand. Genomic Sci.">
        <title>Complete genome sequence of Haliangium ochraceum type strain (SMP-2).</title>
        <authorList>
            <consortium name="US DOE Joint Genome Institute (JGI-PGF)"/>
            <person name="Ivanova N."/>
            <person name="Daum C."/>
            <person name="Lang E."/>
            <person name="Abt B."/>
            <person name="Kopitz M."/>
            <person name="Saunders E."/>
            <person name="Lapidus A."/>
            <person name="Lucas S."/>
            <person name="Glavina Del Rio T."/>
            <person name="Nolan M."/>
            <person name="Tice H."/>
            <person name="Copeland A."/>
            <person name="Cheng J.F."/>
            <person name="Chen F."/>
            <person name="Bruce D."/>
            <person name="Goodwin L."/>
            <person name="Pitluck S."/>
            <person name="Mavromatis K."/>
            <person name="Pati A."/>
            <person name="Mikhailova N."/>
            <person name="Chen A."/>
            <person name="Palaniappan K."/>
            <person name="Land M."/>
            <person name="Hauser L."/>
            <person name="Chang Y.J."/>
            <person name="Jeffries C.D."/>
            <person name="Detter J.C."/>
            <person name="Brettin T."/>
            <person name="Rohde M."/>
            <person name="Goker M."/>
            <person name="Bristow J."/>
            <person name="Markowitz V."/>
            <person name="Eisen J.A."/>
            <person name="Hugenholtz P."/>
            <person name="Kyrpides N.C."/>
            <person name="Klenk H.P."/>
        </authorList>
    </citation>
    <scope>NUCLEOTIDE SEQUENCE [LARGE SCALE GENOMIC DNA]</scope>
    <source>
        <strain evidence="4">DSM 14365 / CIP 107738 / JCM 11303 / AJ 13395 / SMP-2</strain>
    </source>
</reference>
<evidence type="ECO:0000313" key="3">
    <source>
        <dbReference type="EMBL" id="ACY14093.1"/>
    </source>
</evidence>
<dbReference type="STRING" id="502025.Hoch_1541"/>
<name>D0LVV9_HALO1</name>
<feature type="domain" description="Peptidoglycan binding-like" evidence="2">
    <location>
        <begin position="269"/>
        <end position="327"/>
    </location>
</feature>
<dbReference type="SUPFAM" id="SSF47090">
    <property type="entry name" value="PGBD-like"/>
    <property type="match status" value="1"/>
</dbReference>
<proteinExistence type="predicted"/>
<evidence type="ECO:0000259" key="2">
    <source>
        <dbReference type="Pfam" id="PF01471"/>
    </source>
</evidence>
<gene>
    <name evidence="3" type="ordered locus">Hoch_1541</name>
</gene>
<protein>
    <submittedName>
        <fullName evidence="3">Peptidoglycan-binding domain 1 protein</fullName>
    </submittedName>
</protein>
<dbReference type="InterPro" id="IPR002477">
    <property type="entry name" value="Peptidoglycan-bd-like"/>
</dbReference>
<sequence length="635" mass="70031">METESDQTPELGGVFSLIAYIFFHLRHALEDVEEMGRPPRFARIARAAPEKDEFLGAIVSKVANGVAETISLVAHLTLELEKGLTQADAIGASIGVVAQMLDAVAKPEFQNGVQELIGSSKADEIQNAAATIKNLSDNAKQFEAIIPGPEDLKSLGHELYRLLCIVQKPLPRRSSEDRVDAENPDLQGPDHVSMLETGKARLMAWAYAHGVETYALGTPPQNKELSKLGSRRLFETINNSGLPSHSTLVWGSGEDRVTIFQFTYGANGNDDIRELVQVLQMHGYNQPTMSEQSTTLTPQIRENLMRFQAINELPITGNLDNLTLNRLHHLDFARKNLRSAKPYDANYPWPWESDPTQLSGPLKVVNPGGDHPADVGISPISNKPLRYYLIPTAPANADHWAQGSGWIRDASGPVGFAAVQSRPRNAYQQDGSGGRYPGNLWSEGEAGHGDYFFAARLSEPWVDGRSGEPNPDSLAPTPPAMGTVSRMYQWIVLPSWLMTPPGPEMTLYVYASALQRSLYTNRDESGKPDQGRLSIEAFADDGFAQGPVTIRDASRRRQFQTTEWFPDQTVTTAGMSLDQVDRNRLWILRKTEPLAVPAETAALCLVAEGQHQAGYDTDAYFDDFQVHYYWASSAS</sequence>
<accession>D0LVV9</accession>
<organism evidence="3 4">
    <name type="scientific">Haliangium ochraceum (strain DSM 14365 / JCM 11303 / SMP-2)</name>
    <dbReference type="NCBI Taxonomy" id="502025"/>
    <lineage>
        <taxon>Bacteria</taxon>
        <taxon>Pseudomonadati</taxon>
        <taxon>Myxococcota</taxon>
        <taxon>Polyangia</taxon>
        <taxon>Haliangiales</taxon>
        <taxon>Kofleriaceae</taxon>
        <taxon>Haliangium</taxon>
    </lineage>
</organism>
<keyword evidence="4" id="KW-1185">Reference proteome</keyword>
<dbReference type="Pfam" id="PF01471">
    <property type="entry name" value="PG_binding_1"/>
    <property type="match status" value="1"/>
</dbReference>
<dbReference type="AlphaFoldDB" id="D0LVV9"/>
<dbReference type="HOGENOM" id="CLU_430709_0_0_7"/>
<dbReference type="InterPro" id="IPR036365">
    <property type="entry name" value="PGBD-like_sf"/>
</dbReference>
<dbReference type="EMBL" id="CP001804">
    <property type="protein sequence ID" value="ACY14093.1"/>
    <property type="molecule type" value="Genomic_DNA"/>
</dbReference>
<evidence type="ECO:0000313" key="4">
    <source>
        <dbReference type="Proteomes" id="UP000001880"/>
    </source>
</evidence>
<evidence type="ECO:0000256" key="1">
    <source>
        <dbReference type="SAM" id="MobiDB-lite"/>
    </source>
</evidence>
<dbReference type="eggNOG" id="ENOG5034CBY">
    <property type="taxonomic scope" value="Bacteria"/>
</dbReference>
<dbReference type="KEGG" id="hoh:Hoch_1541"/>
<feature type="region of interest" description="Disordered" evidence="1">
    <location>
        <begin position="173"/>
        <end position="192"/>
    </location>
</feature>
<dbReference type="Proteomes" id="UP000001880">
    <property type="component" value="Chromosome"/>
</dbReference>